<gene>
    <name evidence="6" type="ORF">IGS68_33700</name>
</gene>
<keyword evidence="7" id="KW-1185">Reference proteome</keyword>
<dbReference type="PANTHER" id="PTHR33258">
    <property type="entry name" value="TRANSPOSASE INSL FOR INSERTION SEQUENCE ELEMENT IS186A-RELATED"/>
    <property type="match status" value="1"/>
</dbReference>
<proteinExistence type="inferred from homology"/>
<evidence type="ECO:0000256" key="4">
    <source>
        <dbReference type="ARBA" id="ARBA00023172"/>
    </source>
</evidence>
<keyword evidence="2" id="KW-0815">Transposition</keyword>
<evidence type="ECO:0000256" key="2">
    <source>
        <dbReference type="ARBA" id="ARBA00022578"/>
    </source>
</evidence>
<dbReference type="NCBIfam" id="NF033592">
    <property type="entry name" value="transpos_IS4_1"/>
    <property type="match status" value="1"/>
</dbReference>
<reference evidence="6" key="1">
    <citation type="submission" date="2021-02" db="EMBL/GenBank/DDBJ databases">
        <title>Skermanella TT6 skin isolate.</title>
        <authorList>
            <person name="Lee K."/>
            <person name="Ganzorig M."/>
        </authorList>
    </citation>
    <scope>NUCLEOTIDE SEQUENCE</scope>
    <source>
        <strain evidence="6">TT6</strain>
    </source>
</reference>
<sequence length="429" mass="48967">MQCSLIQSLRDLINDPDFVARHRRSKTDFTRYRTLSFPIMVVFLLNLIKGALQRELDQFFQVLSPGDVAERVVTKSAFCAARQKLKSSAFIELNRHLVQRWYHDAPVRRWRGFDLRAIDGSTVRLPDTPEVIAQFGQMFPAHSDPATLARISQVYDPLNGLILDAIIAPYQQDERTLLIEHLAALEAGSLLLLDCGYPAFWVFAALQARKLSWCARVAPDTWSVVGDFLAAGRNDAVVTLHPHAEAQAACRSRGFPTTVIPVRLIRVLLPTGEVEIVMTSLLDRDDYPAEEFATLYHLRWAQEENYKCFKCRVEVENWSGKSPLTIRQDFHAKVFTLNLTVVLTRTAQQQVDEHHRGDSHPKQVNLTHALCAMKGTLVRLLIRSDPLDLLRALIDVFARTIEPVRPRRLYPRRKGPRLHGYHMTYKPCS</sequence>
<evidence type="ECO:0000256" key="3">
    <source>
        <dbReference type="ARBA" id="ARBA00023125"/>
    </source>
</evidence>
<keyword evidence="6" id="KW-0614">Plasmid</keyword>
<keyword evidence="4" id="KW-0233">DNA recombination</keyword>
<dbReference type="EMBL" id="CP067423">
    <property type="protein sequence ID" value="QQP93943.1"/>
    <property type="molecule type" value="Genomic_DNA"/>
</dbReference>
<evidence type="ECO:0000313" key="7">
    <source>
        <dbReference type="Proteomes" id="UP000595197"/>
    </source>
</evidence>
<dbReference type="InterPro" id="IPR012337">
    <property type="entry name" value="RNaseH-like_sf"/>
</dbReference>
<comment type="similarity">
    <text evidence="1">Belongs to the transposase 11 family.</text>
</comment>
<dbReference type="RefSeq" id="WP_201083770.1">
    <property type="nucleotide sequence ID" value="NZ_CP067423.1"/>
</dbReference>
<keyword evidence="3" id="KW-0238">DNA-binding</keyword>
<evidence type="ECO:0000313" key="6">
    <source>
        <dbReference type="EMBL" id="QQP93943.1"/>
    </source>
</evidence>
<dbReference type="InterPro" id="IPR047952">
    <property type="entry name" value="Transpos_IS4"/>
</dbReference>
<protein>
    <submittedName>
        <fullName evidence="6">IS4 family transposase</fullName>
    </submittedName>
</protein>
<dbReference type="SUPFAM" id="SSF53098">
    <property type="entry name" value="Ribonuclease H-like"/>
    <property type="match status" value="1"/>
</dbReference>
<geneLocation type="plasmid" evidence="6 7">
    <name>pTT6-3</name>
</geneLocation>
<dbReference type="Pfam" id="PF01609">
    <property type="entry name" value="DDE_Tnp_1"/>
    <property type="match status" value="1"/>
</dbReference>
<evidence type="ECO:0000259" key="5">
    <source>
        <dbReference type="Pfam" id="PF01609"/>
    </source>
</evidence>
<organism evidence="6 7">
    <name type="scientific">Skermanella cutis</name>
    <dbReference type="NCBI Taxonomy" id="2775420"/>
    <lineage>
        <taxon>Bacteria</taxon>
        <taxon>Pseudomonadati</taxon>
        <taxon>Pseudomonadota</taxon>
        <taxon>Alphaproteobacteria</taxon>
        <taxon>Rhodospirillales</taxon>
        <taxon>Azospirillaceae</taxon>
        <taxon>Skermanella</taxon>
    </lineage>
</organism>
<feature type="domain" description="Transposase IS4-like" evidence="5">
    <location>
        <begin position="114"/>
        <end position="339"/>
    </location>
</feature>
<dbReference type="InterPro" id="IPR002559">
    <property type="entry name" value="Transposase_11"/>
</dbReference>
<name>A0ABX7BIC0_9PROT</name>
<dbReference type="Proteomes" id="UP000595197">
    <property type="component" value="Plasmid pTT6-3"/>
</dbReference>
<accession>A0ABX7BIC0</accession>
<evidence type="ECO:0000256" key="1">
    <source>
        <dbReference type="ARBA" id="ARBA00010075"/>
    </source>
</evidence>
<dbReference type="PANTHER" id="PTHR33258:SF1">
    <property type="entry name" value="TRANSPOSASE INSL FOR INSERTION SEQUENCE ELEMENT IS186A-RELATED"/>
    <property type="match status" value="1"/>
</dbReference>